<reference evidence="8" key="1">
    <citation type="submission" date="2020-07" db="EMBL/GenBank/DDBJ databases">
        <title>Hypervirulent multi-drug resistant Proteus mirabilis strain with mosaic plasmid.</title>
        <authorList>
            <person name="Shelenkov A."/>
            <person name="Mikhaylova Y.V."/>
            <person name="Yanushevich Y.G."/>
            <person name="Petrova L."/>
            <person name="Fomina V."/>
            <person name="Zamyatin M."/>
            <person name="Shagin D."/>
        </authorList>
    </citation>
    <scope>NUCLEOTIDE SEQUENCE</scope>
    <source>
        <strain evidence="8">CriePir89</strain>
    </source>
</reference>
<dbReference type="AlphaFoldDB" id="A0A7D5W6L6"/>
<proteinExistence type="inferred from homology"/>
<evidence type="ECO:0000256" key="1">
    <source>
        <dbReference type="ARBA" id="ARBA00004301"/>
    </source>
</evidence>
<evidence type="ECO:0000256" key="2">
    <source>
        <dbReference type="ARBA" id="ARBA00022870"/>
    </source>
</evidence>
<feature type="transmembrane region" description="Helical" evidence="6">
    <location>
        <begin position="541"/>
        <end position="562"/>
    </location>
</feature>
<dbReference type="Pfam" id="PF04888">
    <property type="entry name" value="SseC"/>
    <property type="match status" value="1"/>
</dbReference>
<keyword evidence="2" id="KW-1043">Host membrane</keyword>
<keyword evidence="3" id="KW-0843">Virulence</keyword>
<dbReference type="InterPro" id="IPR006972">
    <property type="entry name" value="BipB-like_C"/>
</dbReference>
<dbReference type="GO" id="GO:0033644">
    <property type="term" value="C:host cell membrane"/>
    <property type="evidence" value="ECO:0007669"/>
    <property type="project" value="UniProtKB-SubCell"/>
</dbReference>
<name>A0A7D5W6L6_PROMI</name>
<evidence type="ECO:0000256" key="3">
    <source>
        <dbReference type="ARBA" id="ARBA00023026"/>
    </source>
</evidence>
<feature type="transmembrane region" description="Helical" evidence="6">
    <location>
        <begin position="449"/>
        <end position="468"/>
    </location>
</feature>
<gene>
    <name evidence="8" type="primary">sctE</name>
    <name evidence="8" type="ORF">HZ283_17465</name>
</gene>
<keyword evidence="6" id="KW-0472">Membrane</keyword>
<evidence type="ECO:0000256" key="5">
    <source>
        <dbReference type="SAM" id="MobiDB-lite"/>
    </source>
</evidence>
<accession>A0A7D5W6L6</accession>
<evidence type="ECO:0000313" key="8">
    <source>
        <dbReference type="EMBL" id="QLJ18788.1"/>
    </source>
</evidence>
<feature type="compositionally biased region" description="Polar residues" evidence="5">
    <location>
        <begin position="117"/>
        <end position="129"/>
    </location>
</feature>
<feature type="transmembrane region" description="Helical" evidence="6">
    <location>
        <begin position="420"/>
        <end position="443"/>
    </location>
</feature>
<feature type="domain" description="Translocator protein BipB-like C-terminal" evidence="7">
    <location>
        <begin position="370"/>
        <end position="703"/>
    </location>
</feature>
<protein>
    <submittedName>
        <fullName evidence="8">Type III secretion system translocon subunit SctE</fullName>
    </submittedName>
</protein>
<comment type="subcellular location">
    <subcellularLocation>
        <location evidence="1">Host membrane</location>
        <topology evidence="1">Multi-pass membrane protein</topology>
    </subcellularLocation>
</comment>
<organism evidence="8">
    <name type="scientific">Proteus mirabilis</name>
    <dbReference type="NCBI Taxonomy" id="584"/>
    <lineage>
        <taxon>Bacteria</taxon>
        <taxon>Pseudomonadati</taxon>
        <taxon>Pseudomonadota</taxon>
        <taxon>Gammaproteobacteria</taxon>
        <taxon>Enterobacterales</taxon>
        <taxon>Morganellaceae</taxon>
        <taxon>Proteus</taxon>
    </lineage>
</organism>
<sequence length="719" mass="80978">MNKINQSNEHSRLASPFVSEEVKNVIKNTTKQANAINNISNYVTTQQQKENQSKFDIPLLRVPHEQERNAKRINIQDDPQYKMTTFSLENDEDNTKPSLAEEEPKNNKKKDDHLDVSAQQNSSLPTSSPDHLENKKSNKDYDFLFLQLSYQHVIHEDILNKIKDPEKFDYYRDKLQKLSNGIDDLKELFKSGFNELDKTKGAFVDYWMEVYNQIKEKNFKKESEVKSFLNNCNIPDSLIQQLLLGNIHSKVDMEKALEDVFPFLNFPSDFSKLSLDELDNLSKKLDGFFDDSFNYLPNISLSEDKINKITSHTDELKALINKKESESIKKQLAEIRGLFKELTISQSSLELEIASNSLSGMSLLTFLLSKTRELTLKVMLHRSESEQKLFNEMQEVTEKSLKDKVEEQKSLIKKQEEIQFWAGIGLKILGGLLTLVAGVSSIFTAGSSMVLIGVATTLFVADAGLTIADEVYQSIHNKSFMDEIMQPISDAVMEAIDKVSDFLVSLVNSSLDGLKELGLDKKIIEEMKNSIQDKLKMATKILVTVVLFVAATALSFVIGPAIKGISDAVNKISNQQIRQILKKVLNDGLEAVLGKMIKDIIIKALEEALEKIDKQLAKEISKKASIMLNRTVVASKLTNSAATNTVNIYGSVIASKIIQSIAGSKKLTAVLDIIQKLMDKIMETYHENIDSITDILKNLSDKSSVSNKLKSDMIRNISI</sequence>
<evidence type="ECO:0000256" key="4">
    <source>
        <dbReference type="ARBA" id="ARBA00035640"/>
    </source>
</evidence>
<evidence type="ECO:0000256" key="6">
    <source>
        <dbReference type="SAM" id="Phobius"/>
    </source>
</evidence>
<feature type="compositionally biased region" description="Basic and acidic residues" evidence="5">
    <location>
        <begin position="102"/>
        <end position="115"/>
    </location>
</feature>
<keyword evidence="6" id="KW-0812">Transmembrane</keyword>
<keyword evidence="6" id="KW-1133">Transmembrane helix</keyword>
<evidence type="ECO:0000259" key="7">
    <source>
        <dbReference type="Pfam" id="PF04888"/>
    </source>
</evidence>
<comment type="similarity">
    <text evidence="4">Belongs to the SctE/SipB/YopB family.</text>
</comment>
<feature type="region of interest" description="Disordered" evidence="5">
    <location>
        <begin position="86"/>
        <end position="134"/>
    </location>
</feature>
<dbReference type="EMBL" id="CP059056">
    <property type="protein sequence ID" value="QLJ18788.1"/>
    <property type="molecule type" value="Genomic_DNA"/>
</dbReference>